<evidence type="ECO:0000256" key="14">
    <source>
        <dbReference type="PIRSR" id="PIRSR037911-2"/>
    </source>
</evidence>
<dbReference type="Pfam" id="PF00850">
    <property type="entry name" value="Hist_deacetyl"/>
    <property type="match status" value="1"/>
</dbReference>
<feature type="binding site" evidence="14">
    <location>
        <position position="671"/>
    </location>
    <ligand>
        <name>Zn(2+)</name>
        <dbReference type="ChEBI" id="CHEBI:29105"/>
    </ligand>
</feature>
<dbReference type="AlphaFoldDB" id="A0A7J5Z380"/>
<organism evidence="18 19">
    <name type="scientific">Dissostichus mawsoni</name>
    <name type="common">Antarctic cod</name>
    <dbReference type="NCBI Taxonomy" id="36200"/>
    <lineage>
        <taxon>Eukaryota</taxon>
        <taxon>Metazoa</taxon>
        <taxon>Chordata</taxon>
        <taxon>Craniata</taxon>
        <taxon>Vertebrata</taxon>
        <taxon>Euteleostomi</taxon>
        <taxon>Actinopterygii</taxon>
        <taxon>Neopterygii</taxon>
        <taxon>Teleostei</taxon>
        <taxon>Neoteleostei</taxon>
        <taxon>Acanthomorphata</taxon>
        <taxon>Eupercaria</taxon>
        <taxon>Perciformes</taxon>
        <taxon>Notothenioidei</taxon>
        <taxon>Nototheniidae</taxon>
        <taxon>Dissostichus</taxon>
    </lineage>
</organism>
<feature type="binding site" evidence="14">
    <location>
        <position position="665"/>
    </location>
    <ligand>
        <name>Zn(2+)</name>
        <dbReference type="ChEBI" id="CHEBI:29105"/>
    </ligand>
</feature>
<feature type="region of interest" description="Disordered" evidence="16">
    <location>
        <begin position="1"/>
        <end position="29"/>
    </location>
</feature>
<evidence type="ECO:0000256" key="11">
    <source>
        <dbReference type="ARBA" id="ARBA00023242"/>
    </source>
</evidence>
<evidence type="ECO:0000256" key="9">
    <source>
        <dbReference type="ARBA" id="ARBA00023015"/>
    </source>
</evidence>
<feature type="active site" evidence="13">
    <location>
        <position position="800"/>
    </location>
</feature>
<feature type="site" description="Contributes to catalysis" evidence="15">
    <location>
        <position position="972"/>
    </location>
</feature>
<evidence type="ECO:0000256" key="6">
    <source>
        <dbReference type="ARBA" id="ARBA00022801"/>
    </source>
</evidence>
<feature type="region of interest" description="Disordered" evidence="16">
    <location>
        <begin position="182"/>
        <end position="201"/>
    </location>
</feature>
<feature type="compositionally biased region" description="Basic and acidic residues" evidence="16">
    <location>
        <begin position="182"/>
        <end position="191"/>
    </location>
</feature>
<evidence type="ECO:0000256" key="1">
    <source>
        <dbReference type="ARBA" id="ARBA00004123"/>
    </source>
</evidence>
<evidence type="ECO:0000256" key="2">
    <source>
        <dbReference type="ARBA" id="ARBA00007738"/>
    </source>
</evidence>
<comment type="caution">
    <text evidence="18">The sequence shown here is derived from an EMBL/GenBank/DDBJ whole genome shotgun (WGS) entry which is preliminary data.</text>
</comment>
<comment type="function">
    <text evidence="12">Responsible for the deacetylation of lysine residues on the N-terminal part of the core histones (H2A, H2B, H3 and H4). Histone deacetylation gives a tag for epigenetic repression and plays an important role in transcriptional regulation, cell cycle progression and developmental events.</text>
</comment>
<feature type="binding site" evidence="14">
    <location>
        <position position="748"/>
    </location>
    <ligand>
        <name>Zn(2+)</name>
        <dbReference type="ChEBI" id="CHEBI:29105"/>
    </ligand>
</feature>
<dbReference type="OrthoDB" id="424012at2759"/>
<feature type="binding site" evidence="14">
    <location>
        <position position="663"/>
    </location>
    <ligand>
        <name>Zn(2+)</name>
        <dbReference type="ChEBI" id="CHEBI:29105"/>
    </ligand>
</feature>
<evidence type="ECO:0000256" key="10">
    <source>
        <dbReference type="ARBA" id="ARBA00023163"/>
    </source>
</evidence>
<dbReference type="InterPro" id="IPR023696">
    <property type="entry name" value="Ureohydrolase_dom_sf"/>
</dbReference>
<dbReference type="GO" id="GO:0046872">
    <property type="term" value="F:metal ion binding"/>
    <property type="evidence" value="ECO:0007669"/>
    <property type="project" value="UniProtKB-KW"/>
</dbReference>
<dbReference type="GO" id="GO:0000118">
    <property type="term" value="C:histone deacetylase complex"/>
    <property type="evidence" value="ECO:0007669"/>
    <property type="project" value="TreeGrafter"/>
</dbReference>
<feature type="region of interest" description="Disordered" evidence="16">
    <location>
        <begin position="233"/>
        <end position="281"/>
    </location>
</feature>
<dbReference type="EC" id="3.5.1.98" evidence="3 12"/>
<gene>
    <name evidence="18" type="ORF">F7725_016769</name>
</gene>
<dbReference type="InterPro" id="IPR037138">
    <property type="entry name" value="His_deacetylse_dom_sf"/>
</dbReference>
<dbReference type="FunFam" id="3.40.800.20:FF:000002">
    <property type="entry name" value="Histone deacetylase"/>
    <property type="match status" value="1"/>
</dbReference>
<comment type="catalytic activity">
    <reaction evidence="12">
        <text>N(6)-acetyl-L-lysyl-[histone] + H2O = L-lysyl-[histone] + acetate</text>
        <dbReference type="Rhea" id="RHEA:58196"/>
        <dbReference type="Rhea" id="RHEA-COMP:9845"/>
        <dbReference type="Rhea" id="RHEA-COMP:11338"/>
        <dbReference type="ChEBI" id="CHEBI:15377"/>
        <dbReference type="ChEBI" id="CHEBI:29969"/>
        <dbReference type="ChEBI" id="CHEBI:30089"/>
        <dbReference type="ChEBI" id="CHEBI:61930"/>
        <dbReference type="EC" id="3.5.1.98"/>
    </reaction>
</comment>
<comment type="similarity">
    <text evidence="2 12">Belongs to the histone deacetylase family. HD type 2 subfamily.</text>
</comment>
<keyword evidence="19" id="KW-1185">Reference proteome</keyword>
<sequence>MTKTGLPHHSPVRAGSISPPLPPRTAASVTDWPVDGPLFGCQHPKLMEPSHSFTQADESDSRLVDLQFHLRRSVSRRQTMDVIISNLVSFPLHGEQPMDLSVTQRLLHPVLDSAMLAPHPPFFLGPLTSQHCTQFSQQHLQYNMELEKREELQQLIQKSKNEHSAVASPLVKQKLREHIIMKNHPTHDRLTPTRSSPSPGYSLSLQCVTSAKTSPCAGQPSLKWKLKKLLSSRPNPLQRKISAPPAVKHRTENLDSSTSSSSNPASGCSSPNDSLHSDNGHLPLAHEAQRLLAHFTLPSNSTVMPNITAGLPAQADKRVNRPYALSALHQVYLPLEGSNPGPGQHLQPVLILEPHTGLLLDLFCHNTFKINRTRAPSTWRLTEMQFHKETEKIYSNLQPSSCSISQPLCFPSDNLLLSLLLPAVHGLSSIALQLQQQQPHLSSPTRREGAVPFHKPLKRTHSEPSPYSHSPLTLHASRHSHIQHSLTQQYHKSGLERFKQNAHLSKLTTIEKPRLTQILSEDMDLEEIGSGSGSGPESVCDSEPGSMCEDSFRRRQSTASPDSVYDTESTTSSRDSLIEPSHSLSQRQVILRSGLQQDSQSGPAFIWPHQPLGRTQSSPAYTSLPPHPHTAIPSLSLSSPAAEAQLRFTTGLVYDSQMQKHQCTCGDNSRHPEHAGRVQSIWSRLNETGFRSQCERIPSRKATLEELQSVHSEKHVLLFGTNPLNRLKLDNRKLAGILSERIFVMLPCGGVGVDIDTVWNELHTWVASRVAAGCVTDLALKVAQGELKNGFAVVRPPGHHANHSSPLGFCFFNSVAIAAKQLQHKLNVSKILIVDWDVHHGNGTQEAFYNDPSVLYISLHRYDNGNFFPGSGHPSEVGAGAGEGFNVNVGWTGGLNPPMGDAEYLAAFRAVVMPIAHEFSPDVVLVSAGFDAVEGHLSSLGGYKVTAKFWLPHTSADVSGRGAGGPGSGGGHDLKAICDASEACVSALLGMEVEPLSQSVLDQKPCENAVQSLQRVIQVQGEYWHSVKDSAVDLSYLQAQRRRLRRDSDSEAVSAIASLSMGVSPDKEMEEKRTEKVSGLTFVALSAAAPAELMITGRAGKVVGNNYRVVFKDTLSYHVQRPWHSIHSTEWTPGRLLRRPLEV</sequence>
<dbReference type="InterPro" id="IPR023801">
    <property type="entry name" value="His_deacetylse_dom"/>
</dbReference>
<proteinExistence type="inferred from homology"/>
<keyword evidence="10 12" id="KW-0804">Transcription</keyword>
<comment type="subcellular location">
    <subcellularLocation>
        <location evidence="1 12">Nucleus</location>
    </subcellularLocation>
</comment>
<name>A0A7J5Z380_DISMA</name>
<evidence type="ECO:0000256" key="7">
    <source>
        <dbReference type="ARBA" id="ARBA00022833"/>
    </source>
</evidence>
<dbReference type="GO" id="GO:0000122">
    <property type="term" value="P:negative regulation of transcription by RNA polymerase II"/>
    <property type="evidence" value="ECO:0007669"/>
    <property type="project" value="InterPro"/>
</dbReference>
<keyword evidence="5 14" id="KW-0479">Metal-binding</keyword>
<dbReference type="Gene3D" id="3.40.800.20">
    <property type="entry name" value="Histone deacetylase domain"/>
    <property type="match status" value="1"/>
</dbReference>
<feature type="domain" description="Histone deacetylase" evidence="17">
    <location>
        <begin position="671"/>
        <end position="950"/>
    </location>
</feature>
<feature type="compositionally biased region" description="Polar residues" evidence="16">
    <location>
        <begin position="192"/>
        <end position="201"/>
    </location>
</feature>
<evidence type="ECO:0000256" key="5">
    <source>
        <dbReference type="ARBA" id="ARBA00022723"/>
    </source>
</evidence>
<accession>A0A7J5Z380</accession>
<feature type="region of interest" description="Disordered" evidence="16">
    <location>
        <begin position="526"/>
        <end position="584"/>
    </location>
</feature>
<keyword evidence="8 12" id="KW-0156">Chromatin regulator</keyword>
<evidence type="ECO:0000256" key="12">
    <source>
        <dbReference type="PIRNR" id="PIRNR037911"/>
    </source>
</evidence>
<evidence type="ECO:0000259" key="17">
    <source>
        <dbReference type="Pfam" id="PF00850"/>
    </source>
</evidence>
<evidence type="ECO:0000256" key="13">
    <source>
        <dbReference type="PIRSR" id="PIRSR037911-1"/>
    </source>
</evidence>
<dbReference type="InterPro" id="IPR046949">
    <property type="entry name" value="HDAC4/5/7/9"/>
</dbReference>
<keyword evidence="7 14" id="KW-0862">Zinc</keyword>
<dbReference type="PIRSF" id="PIRSF037911">
    <property type="entry name" value="HDAC_II_euk"/>
    <property type="match status" value="1"/>
</dbReference>
<dbReference type="Proteomes" id="UP000518266">
    <property type="component" value="Unassembled WGS sequence"/>
</dbReference>
<evidence type="ECO:0000313" key="18">
    <source>
        <dbReference type="EMBL" id="KAF3856046.1"/>
    </source>
</evidence>
<keyword evidence="9 12" id="KW-0805">Transcription regulation</keyword>
<evidence type="ECO:0000256" key="15">
    <source>
        <dbReference type="PIRSR" id="PIRSR037911-3"/>
    </source>
</evidence>
<dbReference type="GO" id="GO:0141221">
    <property type="term" value="F:histone deacetylase activity, hydrolytic mechanism"/>
    <property type="evidence" value="ECO:0007669"/>
    <property type="project" value="UniProtKB-EC"/>
</dbReference>
<dbReference type="GO" id="GO:0040029">
    <property type="term" value="P:epigenetic regulation of gene expression"/>
    <property type="evidence" value="ECO:0007669"/>
    <property type="project" value="TreeGrafter"/>
</dbReference>
<dbReference type="EMBL" id="JAAKFY010000006">
    <property type="protein sequence ID" value="KAF3856046.1"/>
    <property type="molecule type" value="Genomic_DNA"/>
</dbReference>
<dbReference type="PANTHER" id="PTHR10625:SF42">
    <property type="entry name" value="HISTONE DEACETYLASE 7"/>
    <property type="match status" value="1"/>
</dbReference>
<dbReference type="PANTHER" id="PTHR10625">
    <property type="entry name" value="HISTONE DEACETYLASE HDAC1-RELATED"/>
    <property type="match status" value="1"/>
</dbReference>
<dbReference type="CDD" id="cd11681">
    <property type="entry name" value="HDAC_classIIa"/>
    <property type="match status" value="1"/>
</dbReference>
<dbReference type="InterPro" id="IPR000286">
    <property type="entry name" value="HDACs"/>
</dbReference>
<evidence type="ECO:0000256" key="4">
    <source>
        <dbReference type="ARBA" id="ARBA00022491"/>
    </source>
</evidence>
<feature type="compositionally biased region" description="Polar residues" evidence="16">
    <location>
        <begin position="557"/>
        <end position="575"/>
    </location>
</feature>
<evidence type="ECO:0000256" key="3">
    <source>
        <dbReference type="ARBA" id="ARBA00012111"/>
    </source>
</evidence>
<protein>
    <recommendedName>
        <fullName evidence="3 12">Histone deacetylase</fullName>
        <ecNumber evidence="3 12">3.5.1.98</ecNumber>
    </recommendedName>
</protein>
<keyword evidence="11" id="KW-0539">Nucleus</keyword>
<dbReference type="PRINTS" id="PR01270">
    <property type="entry name" value="HDASUPER"/>
</dbReference>
<evidence type="ECO:0000256" key="16">
    <source>
        <dbReference type="SAM" id="MobiDB-lite"/>
    </source>
</evidence>
<dbReference type="SUPFAM" id="SSF52768">
    <property type="entry name" value="Arginase/deacetylase"/>
    <property type="match status" value="1"/>
</dbReference>
<keyword evidence="6 12" id="KW-0378">Hydrolase</keyword>
<evidence type="ECO:0000256" key="8">
    <source>
        <dbReference type="ARBA" id="ARBA00022853"/>
    </source>
</evidence>
<feature type="compositionally biased region" description="Low complexity" evidence="16">
    <location>
        <begin position="256"/>
        <end position="270"/>
    </location>
</feature>
<evidence type="ECO:0000313" key="19">
    <source>
        <dbReference type="Proteomes" id="UP000518266"/>
    </source>
</evidence>
<reference evidence="18 19" key="1">
    <citation type="submission" date="2020-03" db="EMBL/GenBank/DDBJ databases">
        <title>Dissostichus mawsoni Genome sequencing and assembly.</title>
        <authorList>
            <person name="Park H."/>
        </authorList>
    </citation>
    <scope>NUCLEOTIDE SEQUENCE [LARGE SCALE GENOMIC DNA]</scope>
    <source>
        <strain evidence="18">DM0001</strain>
        <tissue evidence="18">Muscle</tissue>
    </source>
</reference>
<keyword evidence="4 12" id="KW-0678">Repressor</keyword>